<organism evidence="2 3">
    <name type="scientific">Thalassotalea fonticola</name>
    <dbReference type="NCBI Taxonomy" id="3065649"/>
    <lineage>
        <taxon>Bacteria</taxon>
        <taxon>Pseudomonadati</taxon>
        <taxon>Pseudomonadota</taxon>
        <taxon>Gammaproteobacteria</taxon>
        <taxon>Alteromonadales</taxon>
        <taxon>Colwelliaceae</taxon>
        <taxon>Thalassotalea</taxon>
    </lineage>
</organism>
<dbReference type="RefSeq" id="WP_348397437.1">
    <property type="nucleotide sequence ID" value="NZ_CP136600.1"/>
</dbReference>
<evidence type="ECO:0000313" key="3">
    <source>
        <dbReference type="Proteomes" id="UP001301442"/>
    </source>
</evidence>
<dbReference type="Proteomes" id="UP001301442">
    <property type="component" value="Chromosome"/>
</dbReference>
<dbReference type="InterPro" id="IPR004027">
    <property type="entry name" value="SEC_C_motif"/>
</dbReference>
<keyword evidence="3" id="KW-1185">Reference proteome</keyword>
<reference evidence="2 3" key="1">
    <citation type="submission" date="2023-09" db="EMBL/GenBank/DDBJ databases">
        <authorList>
            <person name="Qi X."/>
        </authorList>
    </citation>
    <scope>NUCLEOTIDE SEQUENCE [LARGE SCALE GENOMIC DNA]</scope>
    <source>
        <strain evidence="2 3">S1-1</strain>
    </source>
</reference>
<dbReference type="InterPro" id="IPR048469">
    <property type="entry name" value="YchJ-like_M"/>
</dbReference>
<sequence>MLKPCPCGSNKSFSLCCENYINQTRSPKTAEQLMRSRYCAYTLKNSEYIAKTYAMSKQAGNSIEDIAEWAEQTTWLLLEVIDTDYADNKFHFVEFVATYLVENEVWRMHEKSRFVKEQEKWCYLDGDVFEHKLIKKLSRNENCPCLSGKKFKRCCMRT</sequence>
<evidence type="ECO:0000313" key="2">
    <source>
        <dbReference type="EMBL" id="WOH38668.1"/>
    </source>
</evidence>
<dbReference type="Gene3D" id="3.10.450.50">
    <property type="match status" value="1"/>
</dbReference>
<evidence type="ECO:0000259" key="1">
    <source>
        <dbReference type="Pfam" id="PF17775"/>
    </source>
</evidence>
<dbReference type="SUPFAM" id="SSF103642">
    <property type="entry name" value="Sec-C motif"/>
    <property type="match status" value="1"/>
</dbReference>
<dbReference type="Pfam" id="PF02810">
    <property type="entry name" value="SEC-C"/>
    <property type="match status" value="2"/>
</dbReference>
<proteinExistence type="predicted"/>
<feature type="domain" description="YchJ-like middle NTF2-like" evidence="1">
    <location>
        <begin position="29"/>
        <end position="126"/>
    </location>
</feature>
<dbReference type="Pfam" id="PF17775">
    <property type="entry name" value="YchJ_M-like"/>
    <property type="match status" value="1"/>
</dbReference>
<dbReference type="NCBIfam" id="NF002449">
    <property type="entry name" value="PRK01617.1"/>
    <property type="match status" value="1"/>
</dbReference>
<name>A0ABZ0GTF8_9GAMM</name>
<dbReference type="InterPro" id="IPR032710">
    <property type="entry name" value="NTF2-like_dom_sf"/>
</dbReference>
<dbReference type="EMBL" id="CP136600">
    <property type="protein sequence ID" value="WOH38668.1"/>
    <property type="molecule type" value="Genomic_DNA"/>
</dbReference>
<dbReference type="PANTHER" id="PTHR33747:SF1">
    <property type="entry name" value="ADENYLATE CYCLASE-ASSOCIATED CAP C-TERMINAL DOMAIN-CONTAINING PROTEIN"/>
    <property type="match status" value="1"/>
</dbReference>
<dbReference type="SUPFAM" id="SSF54427">
    <property type="entry name" value="NTF2-like"/>
    <property type="match status" value="1"/>
</dbReference>
<protein>
    <submittedName>
        <fullName evidence="2">YchJ family protein</fullName>
    </submittedName>
</protein>
<accession>A0ABZ0GTF8</accession>
<dbReference type="PANTHER" id="PTHR33747">
    <property type="entry name" value="UPF0225 PROTEIN SCO1677"/>
    <property type="match status" value="1"/>
</dbReference>
<gene>
    <name evidence="2" type="ORF">RI844_05475</name>
</gene>
<dbReference type="NCBIfam" id="NF002486">
    <property type="entry name" value="PRK01752.1"/>
    <property type="match status" value="1"/>
</dbReference>